<evidence type="ECO:0000313" key="3">
    <source>
        <dbReference type="Proteomes" id="UP000199690"/>
    </source>
</evidence>
<name>A0A1H6APM5_9PSEU</name>
<dbReference type="Proteomes" id="UP000236729">
    <property type="component" value="Unassembled WGS sequence"/>
</dbReference>
<dbReference type="GO" id="GO:0008641">
    <property type="term" value="F:ubiquitin-like modifier activating enzyme activity"/>
    <property type="evidence" value="ECO:0007669"/>
    <property type="project" value="InterPro"/>
</dbReference>
<dbReference type="Gene3D" id="3.40.50.720">
    <property type="entry name" value="NAD(P)-binding Rossmann-like Domain"/>
    <property type="match status" value="1"/>
</dbReference>
<accession>A0A1I2D5T4</accession>
<dbReference type="EMBL" id="FNVB01000003">
    <property type="protein sequence ID" value="SEG50342.1"/>
    <property type="molecule type" value="Genomic_DNA"/>
</dbReference>
<reference evidence="3 4" key="1">
    <citation type="submission" date="2016-10" db="EMBL/GenBank/DDBJ databases">
        <authorList>
            <person name="Varghese N."/>
            <person name="Submissions S."/>
        </authorList>
    </citation>
    <scope>NUCLEOTIDE SEQUENCE [LARGE SCALE GENOMIC DNA]</scope>
    <source>
        <strain evidence="4">ATCC 20501</strain>
        <strain evidence="2 3">CGMCC 4.3529</strain>
    </source>
</reference>
<dbReference type="RefSeq" id="WP_093357238.1">
    <property type="nucleotide sequence ID" value="NZ_FNVB01000003.1"/>
</dbReference>
<dbReference type="Proteomes" id="UP000199690">
    <property type="component" value="Unassembled WGS sequence"/>
</dbReference>
<evidence type="ECO:0000313" key="4">
    <source>
        <dbReference type="Proteomes" id="UP000236729"/>
    </source>
</evidence>
<dbReference type="AlphaFoldDB" id="A0A1H6APM5"/>
<proteinExistence type="predicted"/>
<sequence length="343" mass="37411">MHLTGAPRLKRSFSVVPHSPDEVELRSGVWNSLSHTIRDQSASGRLFSLINGLDGTALDDLADSAGTSRAEVDRLVAYLRDLDAIEDTPRSALDHYLDDYAHVLRPAAPPEPPPVRLLGSGDLVEQLNGMLTSSDPALVVPDTAAGQQLLDDPDTSWADHPLSLRERLEPVEHWRGSLLVWADTRIDPVRLDLLNRIALHLRIPWILGVIDGPFLHVGPTFLPGATACYACFETRVLMGLTNAEGYLRYKRALARAAANGGRPPMLPAVTGLLTSYLALEVINFARTGSGFTAGKSLGLHLPTWEIAVNEVLALPGCRVCAPVPQQEETSLYFDVKAWLDEQD</sequence>
<evidence type="ECO:0000313" key="1">
    <source>
        <dbReference type="EMBL" id="SEG50342.1"/>
    </source>
</evidence>
<dbReference type="EMBL" id="FOME01000014">
    <property type="protein sequence ID" value="SFE75874.1"/>
    <property type="molecule type" value="Genomic_DNA"/>
</dbReference>
<accession>A0A1H6APM5</accession>
<evidence type="ECO:0000313" key="2">
    <source>
        <dbReference type="EMBL" id="SFE75874.1"/>
    </source>
</evidence>
<dbReference type="SMR" id="A0A1H6APM5"/>
<dbReference type="SUPFAM" id="SSF69572">
    <property type="entry name" value="Activating enzymes of the ubiquitin-like proteins"/>
    <property type="match status" value="1"/>
</dbReference>
<keyword evidence="3" id="KW-1185">Reference proteome</keyword>
<protein>
    <submittedName>
        <fullName evidence="1">Bacteriocin biosynthesis cyclodehydratase domain-containing protein</fullName>
    </submittedName>
</protein>
<dbReference type="InterPro" id="IPR035985">
    <property type="entry name" value="Ubiquitin-activating_enz"/>
</dbReference>
<reference evidence="1" key="2">
    <citation type="submission" date="2016-10" db="EMBL/GenBank/DDBJ databases">
        <authorList>
            <person name="de Groot N.N."/>
        </authorList>
    </citation>
    <scope>NUCLEOTIDE SEQUENCE [LARGE SCALE GENOMIC DNA]</scope>
    <source>
        <strain evidence="1">ATCC 20501</strain>
    </source>
</reference>
<dbReference type="NCBIfam" id="TIGR03882">
    <property type="entry name" value="cyclo_dehyd_2"/>
    <property type="match status" value="1"/>
</dbReference>
<gene>
    <name evidence="1" type="ORF">SAMN02982929_02419</name>
    <name evidence="2" type="ORF">SAMN05216506_11427</name>
</gene>
<dbReference type="InterPro" id="IPR022291">
    <property type="entry name" value="Bacteriocin_synth_cyclodeHase"/>
</dbReference>
<organism evidence="1 4">
    <name type="scientific">Saccharopolyspora kobensis</name>
    <dbReference type="NCBI Taxonomy" id="146035"/>
    <lineage>
        <taxon>Bacteria</taxon>
        <taxon>Bacillati</taxon>
        <taxon>Actinomycetota</taxon>
        <taxon>Actinomycetes</taxon>
        <taxon>Pseudonocardiales</taxon>
        <taxon>Pseudonocardiaceae</taxon>
        <taxon>Saccharopolyspora</taxon>
    </lineage>
</organism>